<dbReference type="CDD" id="cd08704">
    <property type="entry name" value="Met_tRNA_FMT_C"/>
    <property type="match status" value="1"/>
</dbReference>
<dbReference type="CDD" id="cd08646">
    <property type="entry name" value="FMT_core_Met-tRNA-FMT_N"/>
    <property type="match status" value="1"/>
</dbReference>
<dbReference type="SUPFAM" id="SSF50486">
    <property type="entry name" value="FMT C-terminal domain-like"/>
    <property type="match status" value="1"/>
</dbReference>
<dbReference type="InterPro" id="IPR011034">
    <property type="entry name" value="Formyl_transferase-like_C_sf"/>
</dbReference>
<dbReference type="InterPro" id="IPR037022">
    <property type="entry name" value="Formyl_trans_C_sf"/>
</dbReference>
<evidence type="ECO:0000256" key="7">
    <source>
        <dbReference type="ARBA" id="ARBA00048558"/>
    </source>
</evidence>
<gene>
    <name evidence="8 11" type="primary">fmt</name>
    <name evidence="11" type="ORF">AB8U03_04985</name>
</gene>
<protein>
    <recommendedName>
        <fullName evidence="4 8">Methionyl-tRNA formyltransferase</fullName>
        <ecNumber evidence="3 8">2.1.2.9</ecNumber>
    </recommendedName>
</protein>
<keyword evidence="5 8" id="KW-0808">Transferase</keyword>
<name>A0ABV4BNA9_9CLOT</name>
<dbReference type="Gene3D" id="3.40.50.170">
    <property type="entry name" value="Formyl transferase, N-terminal domain"/>
    <property type="match status" value="1"/>
</dbReference>
<dbReference type="EC" id="2.1.2.9" evidence="3 8"/>
<comment type="similarity">
    <text evidence="2 8">Belongs to the Fmt family.</text>
</comment>
<dbReference type="InterPro" id="IPR041711">
    <property type="entry name" value="Met-tRNA-FMT_N"/>
</dbReference>
<dbReference type="RefSeq" id="WP_369703448.1">
    <property type="nucleotide sequence ID" value="NZ_JBGEWD010000003.1"/>
</dbReference>
<evidence type="ECO:0000256" key="8">
    <source>
        <dbReference type="HAMAP-Rule" id="MF_00182"/>
    </source>
</evidence>
<dbReference type="PANTHER" id="PTHR11138:SF5">
    <property type="entry name" value="METHIONYL-TRNA FORMYLTRANSFERASE, MITOCHONDRIAL"/>
    <property type="match status" value="1"/>
</dbReference>
<dbReference type="EMBL" id="JBGEWD010000003">
    <property type="protein sequence ID" value="MEY7999562.1"/>
    <property type="molecule type" value="Genomic_DNA"/>
</dbReference>
<dbReference type="NCBIfam" id="TIGR00460">
    <property type="entry name" value="fmt"/>
    <property type="match status" value="1"/>
</dbReference>
<dbReference type="InterPro" id="IPR036477">
    <property type="entry name" value="Formyl_transf_N_sf"/>
</dbReference>
<feature type="domain" description="Formyl transferase N-terminal" evidence="9">
    <location>
        <begin position="1"/>
        <end position="179"/>
    </location>
</feature>
<evidence type="ECO:0000256" key="4">
    <source>
        <dbReference type="ARBA" id="ARBA00016014"/>
    </source>
</evidence>
<dbReference type="HAMAP" id="MF_00182">
    <property type="entry name" value="Formyl_trans"/>
    <property type="match status" value="1"/>
</dbReference>
<comment type="function">
    <text evidence="1 8">Attaches a formyl group to the free amino group of methionyl-tRNA(fMet). The formyl group appears to play a dual role in the initiator identity of N-formylmethionyl-tRNA by promoting its recognition by IF2 and preventing the misappropriation of this tRNA by the elongation apparatus.</text>
</comment>
<keyword evidence="12" id="KW-1185">Reference proteome</keyword>
<evidence type="ECO:0000259" key="10">
    <source>
        <dbReference type="Pfam" id="PF02911"/>
    </source>
</evidence>
<dbReference type="InterPro" id="IPR005793">
    <property type="entry name" value="Formyl_trans_C"/>
</dbReference>
<dbReference type="GO" id="GO:0004479">
    <property type="term" value="F:methionyl-tRNA formyltransferase activity"/>
    <property type="evidence" value="ECO:0007669"/>
    <property type="project" value="UniProtKB-EC"/>
</dbReference>
<feature type="domain" description="Formyl transferase C-terminal" evidence="10">
    <location>
        <begin position="204"/>
        <end position="300"/>
    </location>
</feature>
<dbReference type="Pfam" id="PF00551">
    <property type="entry name" value="Formyl_trans_N"/>
    <property type="match status" value="1"/>
</dbReference>
<dbReference type="Gene3D" id="3.10.25.10">
    <property type="entry name" value="Formyl transferase, C-terminal domain"/>
    <property type="match status" value="1"/>
</dbReference>
<evidence type="ECO:0000259" key="9">
    <source>
        <dbReference type="Pfam" id="PF00551"/>
    </source>
</evidence>
<proteinExistence type="inferred from homology"/>
<organism evidence="11 12">
    <name type="scientific">Clostridium moutaii</name>
    <dbReference type="NCBI Taxonomy" id="3240932"/>
    <lineage>
        <taxon>Bacteria</taxon>
        <taxon>Bacillati</taxon>
        <taxon>Bacillota</taxon>
        <taxon>Clostridia</taxon>
        <taxon>Eubacteriales</taxon>
        <taxon>Clostridiaceae</taxon>
        <taxon>Clostridium</taxon>
    </lineage>
</organism>
<dbReference type="PANTHER" id="PTHR11138">
    <property type="entry name" value="METHIONYL-TRNA FORMYLTRANSFERASE"/>
    <property type="match status" value="1"/>
</dbReference>
<comment type="caution">
    <text evidence="11">The sequence shown here is derived from an EMBL/GenBank/DDBJ whole genome shotgun (WGS) entry which is preliminary data.</text>
</comment>
<sequence>MNIVFMGTPDFSVPSLKKLIEEFNVVAVFTQPDKPKGRGKKVFFSPVKEEAIKYNIPIYQPARLKNDEQALNELKKMEVDFIIVVAYGQILTKEVLDIPKKGCINLHASLLPKYRGAAPINWCIINGEKESGNTTMFMDTGLDTGDMLLNSVVQISEDMTAGDLQNLLKEDGAGLLVKTLKGLKSGVIKRKKQGKTPTIYAKMLSRDMAKIDWNLSSSKIKNFVRGLNPWPIAYTQYRGENMKIYRVDILDEMSQREAGYILEVSQSGIKVACGSGVLMIKKIQFPGGRPMEVSEYIKGHLIEPGIVLGK</sequence>
<evidence type="ECO:0000256" key="6">
    <source>
        <dbReference type="ARBA" id="ARBA00022917"/>
    </source>
</evidence>
<evidence type="ECO:0000313" key="12">
    <source>
        <dbReference type="Proteomes" id="UP001564657"/>
    </source>
</evidence>
<evidence type="ECO:0000256" key="3">
    <source>
        <dbReference type="ARBA" id="ARBA00012261"/>
    </source>
</evidence>
<evidence type="ECO:0000256" key="1">
    <source>
        <dbReference type="ARBA" id="ARBA00002606"/>
    </source>
</evidence>
<reference evidence="11 12" key="1">
    <citation type="submission" date="2024-08" db="EMBL/GenBank/DDBJ databases">
        <title>Clostridium lapicellarii sp. nov., and Clostridium renhuaiense sp. nov., two species isolated from the mud in a fermentation cellar used for producing sauce-flavour Chinese liquors.</title>
        <authorList>
            <person name="Yang F."/>
            <person name="Wang H."/>
            <person name="Chen L.Q."/>
            <person name="Zhou N."/>
            <person name="Lu J.J."/>
            <person name="Pu X.X."/>
            <person name="Wan B."/>
            <person name="Wang L."/>
            <person name="Liu S.J."/>
        </authorList>
    </citation>
    <scope>NUCLEOTIDE SEQUENCE [LARGE SCALE GENOMIC DNA]</scope>
    <source>
        <strain evidence="11 12">MT-5</strain>
    </source>
</reference>
<accession>A0ABV4BNA9</accession>
<dbReference type="Pfam" id="PF02911">
    <property type="entry name" value="Formyl_trans_C"/>
    <property type="match status" value="1"/>
</dbReference>
<dbReference type="Proteomes" id="UP001564657">
    <property type="component" value="Unassembled WGS sequence"/>
</dbReference>
<evidence type="ECO:0000313" key="11">
    <source>
        <dbReference type="EMBL" id="MEY7999562.1"/>
    </source>
</evidence>
<dbReference type="InterPro" id="IPR002376">
    <property type="entry name" value="Formyl_transf_N"/>
</dbReference>
<dbReference type="SUPFAM" id="SSF53328">
    <property type="entry name" value="Formyltransferase"/>
    <property type="match status" value="1"/>
</dbReference>
<feature type="binding site" evidence="8">
    <location>
        <begin position="109"/>
        <end position="112"/>
    </location>
    <ligand>
        <name>(6S)-5,6,7,8-tetrahydrofolate</name>
        <dbReference type="ChEBI" id="CHEBI:57453"/>
    </ligand>
</feature>
<evidence type="ECO:0000256" key="5">
    <source>
        <dbReference type="ARBA" id="ARBA00022679"/>
    </source>
</evidence>
<evidence type="ECO:0000256" key="2">
    <source>
        <dbReference type="ARBA" id="ARBA00010699"/>
    </source>
</evidence>
<comment type="catalytic activity">
    <reaction evidence="7 8">
        <text>L-methionyl-tRNA(fMet) + (6R)-10-formyltetrahydrofolate = N-formyl-L-methionyl-tRNA(fMet) + (6S)-5,6,7,8-tetrahydrofolate + H(+)</text>
        <dbReference type="Rhea" id="RHEA:24380"/>
        <dbReference type="Rhea" id="RHEA-COMP:9952"/>
        <dbReference type="Rhea" id="RHEA-COMP:9953"/>
        <dbReference type="ChEBI" id="CHEBI:15378"/>
        <dbReference type="ChEBI" id="CHEBI:57453"/>
        <dbReference type="ChEBI" id="CHEBI:78530"/>
        <dbReference type="ChEBI" id="CHEBI:78844"/>
        <dbReference type="ChEBI" id="CHEBI:195366"/>
        <dbReference type="EC" id="2.1.2.9"/>
    </reaction>
</comment>
<keyword evidence="6 8" id="KW-0648">Protein biosynthesis</keyword>
<dbReference type="InterPro" id="IPR005794">
    <property type="entry name" value="Fmt"/>
</dbReference>
<dbReference type="InterPro" id="IPR044135">
    <property type="entry name" value="Met-tRNA-FMT_C"/>
</dbReference>